<gene>
    <name evidence="11" type="primary">trxA</name>
    <name evidence="11" type="ORF">ENL07_10535</name>
</gene>
<dbReference type="GO" id="GO:0005737">
    <property type="term" value="C:cytoplasm"/>
    <property type="evidence" value="ECO:0007669"/>
    <property type="project" value="TreeGrafter"/>
</dbReference>
<dbReference type="CDD" id="cd02947">
    <property type="entry name" value="TRX_family"/>
    <property type="match status" value="1"/>
</dbReference>
<evidence type="ECO:0000256" key="8">
    <source>
        <dbReference type="PIRSR" id="PIRSR000077-1"/>
    </source>
</evidence>
<feature type="active site" description="Nucleophile" evidence="8">
    <location>
        <position position="28"/>
    </location>
</feature>
<dbReference type="InterPro" id="IPR017937">
    <property type="entry name" value="Thioredoxin_CS"/>
</dbReference>
<evidence type="ECO:0000256" key="7">
    <source>
        <dbReference type="PIRNR" id="PIRNR000077"/>
    </source>
</evidence>
<keyword evidence="4 9" id="KW-1015">Disulfide bond</keyword>
<comment type="caution">
    <text evidence="11">The sequence shown here is derived from an EMBL/GenBank/DDBJ whole genome shotgun (WGS) entry which is preliminary data.</text>
</comment>
<feature type="active site" description="Nucleophile" evidence="8">
    <location>
        <position position="25"/>
    </location>
</feature>
<evidence type="ECO:0000256" key="1">
    <source>
        <dbReference type="ARBA" id="ARBA00008987"/>
    </source>
</evidence>
<dbReference type="PROSITE" id="PS51352">
    <property type="entry name" value="THIOREDOXIN_2"/>
    <property type="match status" value="1"/>
</dbReference>
<dbReference type="PRINTS" id="PR00421">
    <property type="entry name" value="THIOREDOXIN"/>
</dbReference>
<dbReference type="PANTHER" id="PTHR45663:SF11">
    <property type="entry name" value="GEO12009P1"/>
    <property type="match status" value="1"/>
</dbReference>
<protein>
    <recommendedName>
        <fullName evidence="6 7">Thioredoxin</fullName>
    </recommendedName>
</protein>
<dbReference type="NCBIfam" id="TIGR01068">
    <property type="entry name" value="thioredoxin"/>
    <property type="match status" value="1"/>
</dbReference>
<organism evidence="11">
    <name type="scientific">Chlorobaculum parvum</name>
    <dbReference type="NCBI Taxonomy" id="274539"/>
    <lineage>
        <taxon>Bacteria</taxon>
        <taxon>Pseudomonadati</taxon>
        <taxon>Chlorobiota</taxon>
        <taxon>Chlorobiia</taxon>
        <taxon>Chlorobiales</taxon>
        <taxon>Chlorobiaceae</taxon>
        <taxon>Chlorobaculum</taxon>
    </lineage>
</organism>
<evidence type="ECO:0000256" key="2">
    <source>
        <dbReference type="ARBA" id="ARBA00022448"/>
    </source>
</evidence>
<dbReference type="InterPro" id="IPR005746">
    <property type="entry name" value="Thioredoxin"/>
</dbReference>
<evidence type="ECO:0000256" key="6">
    <source>
        <dbReference type="NCBIfam" id="TIGR01068"/>
    </source>
</evidence>
<feature type="site" description="Deprotonates C-terminal active site Cys" evidence="8">
    <location>
        <position position="19"/>
    </location>
</feature>
<feature type="domain" description="Thioredoxin" evidence="10">
    <location>
        <begin position="1"/>
        <end position="102"/>
    </location>
</feature>
<evidence type="ECO:0000256" key="5">
    <source>
        <dbReference type="ARBA" id="ARBA00023284"/>
    </source>
</evidence>
<feature type="disulfide bond" description="Redox-active" evidence="9">
    <location>
        <begin position="25"/>
        <end position="28"/>
    </location>
</feature>
<evidence type="ECO:0000313" key="11">
    <source>
        <dbReference type="EMBL" id="HHE33027.1"/>
    </source>
</evidence>
<dbReference type="FunFam" id="3.40.30.10:FF:000001">
    <property type="entry name" value="Thioredoxin"/>
    <property type="match status" value="1"/>
</dbReference>
<keyword evidence="3" id="KW-0249">Electron transport</keyword>
<dbReference type="InterPro" id="IPR013766">
    <property type="entry name" value="Thioredoxin_domain"/>
</dbReference>
<proteinExistence type="inferred from homology"/>
<dbReference type="Pfam" id="PF00085">
    <property type="entry name" value="Thioredoxin"/>
    <property type="match status" value="1"/>
</dbReference>
<dbReference type="InterPro" id="IPR036249">
    <property type="entry name" value="Thioredoxin-like_sf"/>
</dbReference>
<evidence type="ECO:0000259" key="10">
    <source>
        <dbReference type="PROSITE" id="PS51352"/>
    </source>
</evidence>
<dbReference type="PANTHER" id="PTHR45663">
    <property type="entry name" value="GEO12009P1"/>
    <property type="match status" value="1"/>
</dbReference>
<feature type="site" description="Contributes to redox potential value" evidence="8">
    <location>
        <position position="26"/>
    </location>
</feature>
<evidence type="ECO:0000256" key="3">
    <source>
        <dbReference type="ARBA" id="ARBA00022982"/>
    </source>
</evidence>
<dbReference type="PIRSF" id="PIRSF000077">
    <property type="entry name" value="Thioredoxin"/>
    <property type="match status" value="1"/>
</dbReference>
<dbReference type="EMBL" id="DRSQ01000230">
    <property type="protein sequence ID" value="HHE33027.1"/>
    <property type="molecule type" value="Genomic_DNA"/>
</dbReference>
<reference evidence="11" key="1">
    <citation type="journal article" date="2020" name="mSystems">
        <title>Genome- and Community-Level Interaction Insights into Carbon Utilization and Element Cycling Functions of Hydrothermarchaeota in Hydrothermal Sediment.</title>
        <authorList>
            <person name="Zhou Z."/>
            <person name="Liu Y."/>
            <person name="Xu W."/>
            <person name="Pan J."/>
            <person name="Luo Z.H."/>
            <person name="Li M."/>
        </authorList>
    </citation>
    <scope>NUCLEOTIDE SEQUENCE [LARGE SCALE GENOMIC DNA]</scope>
    <source>
        <strain evidence="11">HyVt-633</strain>
    </source>
</reference>
<dbReference type="Proteomes" id="UP000886058">
    <property type="component" value="Unassembled WGS sequence"/>
</dbReference>
<dbReference type="SUPFAM" id="SSF52833">
    <property type="entry name" value="Thioredoxin-like"/>
    <property type="match status" value="1"/>
</dbReference>
<evidence type="ECO:0000256" key="4">
    <source>
        <dbReference type="ARBA" id="ARBA00023157"/>
    </source>
</evidence>
<dbReference type="Gene3D" id="3.40.30.10">
    <property type="entry name" value="Glutaredoxin"/>
    <property type="match status" value="1"/>
</dbReference>
<dbReference type="PROSITE" id="PS00194">
    <property type="entry name" value="THIOREDOXIN_1"/>
    <property type="match status" value="1"/>
</dbReference>
<sequence>MAKSLDDLIRTSELPVFVDFWADWCGPCKTVAPAIQQLAKEFKDRVTVVKVNVDQQPDAAARFHVQGIPALMLFVGGQIQWSTAGAIPYQQMRQEVLKVIGKRCASDEQ</sequence>
<keyword evidence="5 9" id="KW-0676">Redox-active center</keyword>
<dbReference type="GO" id="GO:0015035">
    <property type="term" value="F:protein-disulfide reductase activity"/>
    <property type="evidence" value="ECO:0007669"/>
    <property type="project" value="UniProtKB-UniRule"/>
</dbReference>
<dbReference type="AlphaFoldDB" id="A0A7C5HTV6"/>
<comment type="similarity">
    <text evidence="1 7">Belongs to the thioredoxin family.</text>
</comment>
<feature type="site" description="Deprotonates C-terminal active site Cys" evidence="8">
    <location>
        <position position="27"/>
    </location>
</feature>
<accession>A0A7C5HTV6</accession>
<evidence type="ECO:0000256" key="9">
    <source>
        <dbReference type="PIRSR" id="PIRSR000077-4"/>
    </source>
</evidence>
<name>A0A7C5HTV6_9CHLB</name>
<keyword evidence="2" id="KW-0813">Transport</keyword>